<dbReference type="RefSeq" id="WP_062559492.1">
    <property type="nucleotide sequence ID" value="NZ_CP013341.1"/>
</dbReference>
<dbReference type="Proteomes" id="UP000182882">
    <property type="component" value="Unassembled WGS sequence"/>
</dbReference>
<evidence type="ECO:0000256" key="1">
    <source>
        <dbReference type="SAM" id="MobiDB-lite"/>
    </source>
</evidence>
<organism evidence="2 3">
    <name type="scientific">Nitrosomonas ureae</name>
    <dbReference type="NCBI Taxonomy" id="44577"/>
    <lineage>
        <taxon>Bacteria</taxon>
        <taxon>Pseudomonadati</taxon>
        <taxon>Pseudomonadota</taxon>
        <taxon>Betaproteobacteria</taxon>
        <taxon>Nitrosomonadales</taxon>
        <taxon>Nitrosomonadaceae</taxon>
        <taxon>Nitrosomonas</taxon>
    </lineage>
</organism>
<dbReference type="AlphaFoldDB" id="A0A1H2ER36"/>
<sequence>MSQNRKPPAYMEYAATVLAQIPFRSMSLQERGLFYTMRLECWVNKNLPSDPLTMSKILGLSADEVAISLPAVMKFFKIEGDFIICPELEDYRSHLEERKHKQSQGGKTGSAITNKKRKVAKEIANEESSNNPSSTLSSNSQVPRRGSDESLVKSSTVKLSQVQSIKEKDSSVDSFIKDYEEYEAKEEKDALDNGNNEFVRF</sequence>
<protein>
    <submittedName>
        <fullName evidence="2">Uncharacterized conserved protein YdaU, DUF1376 family</fullName>
    </submittedName>
</protein>
<keyword evidence="3" id="KW-1185">Reference proteome</keyword>
<reference evidence="3" key="1">
    <citation type="submission" date="2016-10" db="EMBL/GenBank/DDBJ databases">
        <authorList>
            <person name="Varghese N."/>
            <person name="Submissions S."/>
        </authorList>
    </citation>
    <scope>NUCLEOTIDE SEQUENCE [LARGE SCALE GENOMIC DNA]</scope>
    <source>
        <strain evidence="3">Nm10</strain>
    </source>
</reference>
<evidence type="ECO:0000313" key="2">
    <source>
        <dbReference type="EMBL" id="SDT97551.1"/>
    </source>
</evidence>
<proteinExistence type="predicted"/>
<feature type="compositionally biased region" description="Low complexity" evidence="1">
    <location>
        <begin position="126"/>
        <end position="140"/>
    </location>
</feature>
<feature type="compositionally biased region" description="Polar residues" evidence="1">
    <location>
        <begin position="152"/>
        <end position="164"/>
    </location>
</feature>
<name>A0A1H2ER36_9PROT</name>
<accession>A0A1H2ER36</accession>
<dbReference type="EMBL" id="FNLN01000014">
    <property type="protein sequence ID" value="SDT97551.1"/>
    <property type="molecule type" value="Genomic_DNA"/>
</dbReference>
<dbReference type="KEGG" id="nur:ATY38_11905"/>
<gene>
    <name evidence="2" type="ORF">SAMN05216406_11491</name>
</gene>
<evidence type="ECO:0000313" key="3">
    <source>
        <dbReference type="Proteomes" id="UP000182882"/>
    </source>
</evidence>
<feature type="region of interest" description="Disordered" evidence="1">
    <location>
        <begin position="96"/>
        <end position="171"/>
    </location>
</feature>